<dbReference type="Pfam" id="PF04628">
    <property type="entry name" value="Sedlin_N"/>
    <property type="match status" value="1"/>
</dbReference>
<dbReference type="GO" id="GO:0005737">
    <property type="term" value="C:cytoplasm"/>
    <property type="evidence" value="ECO:0007669"/>
    <property type="project" value="GOC"/>
</dbReference>
<dbReference type="EMBL" id="AZGZ01000006">
    <property type="protein sequence ID" value="KZZ94550.1"/>
    <property type="molecule type" value="Genomic_DNA"/>
</dbReference>
<comment type="caution">
    <text evidence="2">The sequence shown here is derived from an EMBL/GenBank/DDBJ whole genome shotgun (WGS) entry which is preliminary data.</text>
</comment>
<dbReference type="PANTHER" id="PTHR12403">
    <property type="entry name" value="TRAFFICKING PROTEIN PARTICLE COMPLEX SUBUNIT 2"/>
    <property type="match status" value="1"/>
</dbReference>
<dbReference type="VEuPathDB" id="FungiDB:AAP_01850"/>
<organism evidence="2 3">
    <name type="scientific">Ascosphaera apis ARSEF 7405</name>
    <dbReference type="NCBI Taxonomy" id="392613"/>
    <lineage>
        <taxon>Eukaryota</taxon>
        <taxon>Fungi</taxon>
        <taxon>Dikarya</taxon>
        <taxon>Ascomycota</taxon>
        <taxon>Pezizomycotina</taxon>
        <taxon>Eurotiomycetes</taxon>
        <taxon>Eurotiomycetidae</taxon>
        <taxon>Onygenales</taxon>
        <taxon>Ascosphaeraceae</taxon>
        <taxon>Ascosphaera</taxon>
    </lineage>
</organism>
<dbReference type="GO" id="GO:0006888">
    <property type="term" value="P:endoplasmic reticulum to Golgi vesicle-mediated transport"/>
    <property type="evidence" value="ECO:0007669"/>
    <property type="project" value="InterPro"/>
</dbReference>
<dbReference type="SUPFAM" id="SSF64356">
    <property type="entry name" value="SNARE-like"/>
    <property type="match status" value="1"/>
</dbReference>
<dbReference type="OrthoDB" id="18320at2759"/>
<feature type="compositionally biased region" description="Basic and acidic residues" evidence="1">
    <location>
        <begin position="99"/>
        <end position="120"/>
    </location>
</feature>
<evidence type="ECO:0000313" key="2">
    <source>
        <dbReference type="EMBL" id="KZZ94550.1"/>
    </source>
</evidence>
<evidence type="ECO:0000256" key="1">
    <source>
        <dbReference type="SAM" id="MobiDB-lite"/>
    </source>
</evidence>
<reference evidence="2 3" key="1">
    <citation type="journal article" date="2016" name="Genome Biol. Evol.">
        <title>Divergent and convergent evolution of fungal pathogenicity.</title>
        <authorList>
            <person name="Shang Y."/>
            <person name="Xiao G."/>
            <person name="Zheng P."/>
            <person name="Cen K."/>
            <person name="Zhan S."/>
            <person name="Wang C."/>
        </authorList>
    </citation>
    <scope>NUCLEOTIDE SEQUENCE [LARGE SCALE GENOMIC DNA]</scope>
    <source>
        <strain evidence="2 3">ARSEF 7405</strain>
    </source>
</reference>
<dbReference type="InterPro" id="IPR006722">
    <property type="entry name" value="Sedlin"/>
</dbReference>
<feature type="region of interest" description="Disordered" evidence="1">
    <location>
        <begin position="99"/>
        <end position="123"/>
    </location>
</feature>
<sequence length="197" mass="21753">MTSTVPKIACIGIIGKYDNPLHIALFPPHSSSPSSEIEFQLLLNSSLDLFDIRKRHQPVIDQDLGLLHAYDEQFAAYGWLTNTGTKFVIIVDMEGEDKISKKNGENDAGKDVSDGKEAKRPWNPAVGLRDADLKPAFRALQTAYVRLLQNPFYNPQNVDPIAKASMAPSGDTKITNAGFVNEVKKIGDLWRPGVISF</sequence>
<name>A0A166P5Q4_9EURO</name>
<protein>
    <submittedName>
        <fullName evidence="2">Sedlin</fullName>
    </submittedName>
</protein>
<dbReference type="AlphaFoldDB" id="A0A166P5Q4"/>
<gene>
    <name evidence="2" type="ORF">AAP_01850</name>
</gene>
<keyword evidence="3" id="KW-1185">Reference proteome</keyword>
<accession>A0A166P5Q4</accession>
<proteinExistence type="predicted"/>
<dbReference type="Proteomes" id="UP000242877">
    <property type="component" value="Unassembled WGS sequence"/>
</dbReference>
<evidence type="ECO:0000313" key="3">
    <source>
        <dbReference type="Proteomes" id="UP000242877"/>
    </source>
</evidence>
<dbReference type="InterPro" id="IPR011012">
    <property type="entry name" value="Longin-like_dom_sf"/>
</dbReference>
<dbReference type="Gene3D" id="3.30.450.70">
    <property type="match status" value="1"/>
</dbReference>